<dbReference type="PANTHER" id="PTHR23502">
    <property type="entry name" value="MAJOR FACILITATOR SUPERFAMILY"/>
    <property type="match status" value="1"/>
</dbReference>
<evidence type="ECO:0000256" key="5">
    <source>
        <dbReference type="SAM" id="Phobius"/>
    </source>
</evidence>
<feature type="transmembrane region" description="Helical" evidence="5">
    <location>
        <begin position="221"/>
        <end position="241"/>
    </location>
</feature>
<dbReference type="InterPro" id="IPR036259">
    <property type="entry name" value="MFS_trans_sf"/>
</dbReference>
<dbReference type="GO" id="GO:0005886">
    <property type="term" value="C:plasma membrane"/>
    <property type="evidence" value="ECO:0007669"/>
    <property type="project" value="TreeGrafter"/>
</dbReference>
<feature type="transmembrane region" description="Helical" evidence="5">
    <location>
        <begin position="194"/>
        <end position="215"/>
    </location>
</feature>
<organism evidence="7 8">
    <name type="scientific">Colletotrichum karsti</name>
    <dbReference type="NCBI Taxonomy" id="1095194"/>
    <lineage>
        <taxon>Eukaryota</taxon>
        <taxon>Fungi</taxon>
        <taxon>Dikarya</taxon>
        <taxon>Ascomycota</taxon>
        <taxon>Pezizomycotina</taxon>
        <taxon>Sordariomycetes</taxon>
        <taxon>Hypocreomycetidae</taxon>
        <taxon>Glomerellales</taxon>
        <taxon>Glomerellaceae</taxon>
        <taxon>Colletotrichum</taxon>
        <taxon>Colletotrichum boninense species complex</taxon>
    </lineage>
</organism>
<feature type="transmembrane region" description="Helical" evidence="5">
    <location>
        <begin position="68"/>
        <end position="88"/>
    </location>
</feature>
<accession>A0A9P6LDX7</accession>
<evidence type="ECO:0000256" key="4">
    <source>
        <dbReference type="ARBA" id="ARBA00023136"/>
    </source>
</evidence>
<feature type="transmembrane region" description="Helical" evidence="5">
    <location>
        <begin position="108"/>
        <end position="126"/>
    </location>
</feature>
<feature type="transmembrane region" description="Helical" evidence="5">
    <location>
        <begin position="376"/>
        <end position="398"/>
    </location>
</feature>
<dbReference type="Proteomes" id="UP000781932">
    <property type="component" value="Unassembled WGS sequence"/>
</dbReference>
<comment type="caution">
    <text evidence="7">The sequence shown here is derived from an EMBL/GenBank/DDBJ whole genome shotgun (WGS) entry which is preliminary data.</text>
</comment>
<feature type="transmembrane region" description="Helical" evidence="5">
    <location>
        <begin position="483"/>
        <end position="501"/>
    </location>
</feature>
<evidence type="ECO:0000313" key="7">
    <source>
        <dbReference type="EMBL" id="KAF9869713.1"/>
    </source>
</evidence>
<feature type="transmembrane region" description="Helical" evidence="5">
    <location>
        <begin position="326"/>
        <end position="356"/>
    </location>
</feature>
<dbReference type="OrthoDB" id="5215911at2759"/>
<keyword evidence="3 5" id="KW-1133">Transmembrane helix</keyword>
<dbReference type="Gene3D" id="1.20.1250.20">
    <property type="entry name" value="MFS general substrate transporter like domains"/>
    <property type="match status" value="1"/>
</dbReference>
<proteinExistence type="predicted"/>
<dbReference type="EMBL" id="JAATWM020000065">
    <property type="protein sequence ID" value="KAF9869713.1"/>
    <property type="molecule type" value="Genomic_DNA"/>
</dbReference>
<reference evidence="7" key="2">
    <citation type="submission" date="2020-11" db="EMBL/GenBank/DDBJ databases">
        <title>Whole genome sequencing of Colletotrichum sp.</title>
        <authorList>
            <person name="Li H."/>
        </authorList>
    </citation>
    <scope>NUCLEOTIDE SEQUENCE</scope>
    <source>
        <strain evidence="7">CkLH20</strain>
    </source>
</reference>
<keyword evidence="8" id="KW-1185">Reference proteome</keyword>
<dbReference type="RefSeq" id="XP_038739174.1">
    <property type="nucleotide sequence ID" value="XM_038895468.1"/>
</dbReference>
<evidence type="ECO:0000313" key="8">
    <source>
        <dbReference type="Proteomes" id="UP000781932"/>
    </source>
</evidence>
<feature type="transmembrane region" description="Helical" evidence="5">
    <location>
        <begin position="513"/>
        <end position="532"/>
    </location>
</feature>
<reference evidence="7" key="1">
    <citation type="submission" date="2020-03" db="EMBL/GenBank/DDBJ databases">
        <authorList>
            <person name="He L."/>
        </authorList>
    </citation>
    <scope>NUCLEOTIDE SEQUENCE</scope>
    <source>
        <strain evidence="7">CkLH20</strain>
    </source>
</reference>
<dbReference type="AlphaFoldDB" id="A0A9P6LDX7"/>
<dbReference type="Pfam" id="PF07690">
    <property type="entry name" value="MFS_1"/>
    <property type="match status" value="1"/>
</dbReference>
<evidence type="ECO:0000256" key="1">
    <source>
        <dbReference type="ARBA" id="ARBA00004141"/>
    </source>
</evidence>
<keyword evidence="2 5" id="KW-0812">Transmembrane</keyword>
<sequence length="560" mass="62034">MPSSTEDTSRQTREVERTPGTIHLIDADGHISGKHVEGSGATRGVVLVPAPSKHPDDPLNWSPRRKKLAAFCMAFYVLVIGICSSALYSTLGPLSQATGLSYNDLNYGTGYMFLFLGWGCVFWSAVATQYGKRPIYLITLAGTLGTMVWQPHISTNGEWIAAKMLQGLFGAPMESIAEVTVSDIFFTHERGTYMAVYALALGYSNGIAPLIMGFINQGMGYQWVFYWCAIFCAIALVLLFFCMEETKFDRAGHVITAQNLRRPEDGGNEAKAQEDEEKKADANLDLTTSHVAQATLDSTIHKKSYFDKLKPIGSAGFKQRNYVGRLLVVPFELLSFSIIVYAGFLYGSNIIWLSVLNATESMILSQNPYNMGSNDVGLTFIAPLIGTTLAACFTGLFGDRFMLWKARRNGGTFEAEHRLWLFVPSLALIPFGCILYGLGAYHHAHWFAIVFAMGVISFTTTAGSQMSIAYIVDCYRDMSNETLAAVIFIRNTMSFGIGYAVTPWVTKLGYQNAFILGAFLGLSHNLTIFPVIRWGRSLRQKSANRYWRKVEKHEMAGLTH</sequence>
<comment type="subcellular location">
    <subcellularLocation>
        <location evidence="1">Membrane</location>
        <topology evidence="1">Multi-pass membrane protein</topology>
    </subcellularLocation>
</comment>
<dbReference type="InterPro" id="IPR011701">
    <property type="entry name" value="MFS"/>
</dbReference>
<dbReference type="SUPFAM" id="SSF103473">
    <property type="entry name" value="MFS general substrate transporter"/>
    <property type="match status" value="1"/>
</dbReference>
<gene>
    <name evidence="7" type="ORF">CkaCkLH20_12756</name>
</gene>
<dbReference type="InterPro" id="IPR020846">
    <property type="entry name" value="MFS_dom"/>
</dbReference>
<name>A0A9P6LDX7_9PEZI</name>
<feature type="transmembrane region" description="Helical" evidence="5">
    <location>
        <begin position="419"/>
        <end position="438"/>
    </location>
</feature>
<dbReference type="GeneID" id="62168542"/>
<protein>
    <recommendedName>
        <fullName evidence="6">Major facilitator superfamily (MFS) profile domain-containing protein</fullName>
    </recommendedName>
</protein>
<dbReference type="GO" id="GO:0022857">
    <property type="term" value="F:transmembrane transporter activity"/>
    <property type="evidence" value="ECO:0007669"/>
    <property type="project" value="InterPro"/>
</dbReference>
<evidence type="ECO:0000256" key="2">
    <source>
        <dbReference type="ARBA" id="ARBA00022692"/>
    </source>
</evidence>
<evidence type="ECO:0000259" key="6">
    <source>
        <dbReference type="PROSITE" id="PS50850"/>
    </source>
</evidence>
<dbReference type="PROSITE" id="PS50850">
    <property type="entry name" value="MFS"/>
    <property type="match status" value="1"/>
</dbReference>
<keyword evidence="4 5" id="KW-0472">Membrane</keyword>
<feature type="domain" description="Major facilitator superfamily (MFS) profile" evidence="6">
    <location>
        <begin position="69"/>
        <end position="536"/>
    </location>
</feature>
<evidence type="ECO:0000256" key="3">
    <source>
        <dbReference type="ARBA" id="ARBA00022989"/>
    </source>
</evidence>
<dbReference type="PANTHER" id="PTHR23502:SF30">
    <property type="entry name" value="TRANSPORTER, PUTATIVE (AFU_ORTHOLOGUE AFUA_8G04702)-RELATED"/>
    <property type="match status" value="1"/>
</dbReference>
<feature type="transmembrane region" description="Helical" evidence="5">
    <location>
        <begin position="444"/>
        <end position="471"/>
    </location>
</feature>